<evidence type="ECO:0000313" key="13">
    <source>
        <dbReference type="EMBL" id="GFO17802.1"/>
    </source>
</evidence>
<evidence type="ECO:0000256" key="4">
    <source>
        <dbReference type="ARBA" id="ARBA00022771"/>
    </source>
</evidence>
<evidence type="ECO:0000256" key="10">
    <source>
        <dbReference type="SAM" id="MobiDB-lite"/>
    </source>
</evidence>
<dbReference type="GO" id="GO:0070860">
    <property type="term" value="C:RNA polymerase I core factor complex"/>
    <property type="evidence" value="ECO:0007669"/>
    <property type="project" value="InterPro"/>
</dbReference>
<accession>A0AAV4BF11</accession>
<evidence type="ECO:0000256" key="1">
    <source>
        <dbReference type="ARBA" id="ARBA00004604"/>
    </source>
</evidence>
<comment type="caution">
    <text evidence="13">The sequence shown here is derived from an EMBL/GenBank/DDBJ whole genome shotgun (WGS) entry which is preliminary data.</text>
</comment>
<dbReference type="GO" id="GO:0008270">
    <property type="term" value="F:zinc ion binding"/>
    <property type="evidence" value="ECO:0007669"/>
    <property type="project" value="UniProtKB-KW"/>
</dbReference>
<dbReference type="GO" id="GO:0001164">
    <property type="term" value="F:RNA polymerase I core promoter sequence-specific DNA binding"/>
    <property type="evidence" value="ECO:0007669"/>
    <property type="project" value="InterPro"/>
</dbReference>
<dbReference type="EMBL" id="BLXT01004901">
    <property type="protein sequence ID" value="GFO17802.1"/>
    <property type="molecule type" value="Genomic_DNA"/>
</dbReference>
<keyword evidence="14" id="KW-1185">Reference proteome</keyword>
<keyword evidence="7" id="KW-0238">DNA-binding</keyword>
<evidence type="ECO:0000313" key="14">
    <source>
        <dbReference type="Proteomes" id="UP000735302"/>
    </source>
</evidence>
<dbReference type="GO" id="GO:0042790">
    <property type="term" value="P:nucleolar large rRNA transcription by RNA polymerase I"/>
    <property type="evidence" value="ECO:0007669"/>
    <property type="project" value="TreeGrafter"/>
</dbReference>
<feature type="region of interest" description="Disordered" evidence="10">
    <location>
        <begin position="51"/>
        <end position="86"/>
    </location>
</feature>
<feature type="compositionally biased region" description="Basic residues" evidence="10">
    <location>
        <begin position="54"/>
        <end position="69"/>
    </location>
</feature>
<sequence length="543" mass="62806">DVVYTLWANYLSKLGIAFCDKESIIPAVVEKYQTGRTRELFRGTLQMPSNIKKQPIHRSNSKKSSKRKRPVTETENDEEEVRDVDEPAEELLDPRMAIFLDTMTTSNRNLYTSARRKVKDSPEWMDIKKTIAFCYIGLMLTNSDILPVDVVRWAYEGKIPFLSTSHLLPEDMVLSNNDSLLFSVEHFTTVSLIHEMKKLRTYLNLTDIPQPDLNAVATRFIGDLCLPDEFCWFVKRLIKRIPFTWKSRKTSYKPVEIVAVGYIVLALKIIFGLDDKTENKLSDLSERLHAIFKLEPKLFIWSEWKKFWLSKQNHQFDAYQELTSDMSSSKLEHLDELLESYKKSNIANRRFSIKFNLTRTGRQVRGFDPEFRNALAKPLAAAITDSSLRGKGTCTSAENAFTEEYWRRKKTEFRGSTMCHVADFSLFQEKLESLEIDMTQSYAKLLHKVSKSQPKFFHYKLVHLQSKLTSERHTSYLWLLDLASKVCDCQVLALDKIVVRLADYFVMLAEGKSVKSLTCSMSGILGSHKEDANRQKQDEAESE</sequence>
<organism evidence="13 14">
    <name type="scientific">Plakobranchus ocellatus</name>
    <dbReference type="NCBI Taxonomy" id="259542"/>
    <lineage>
        <taxon>Eukaryota</taxon>
        <taxon>Metazoa</taxon>
        <taxon>Spiralia</taxon>
        <taxon>Lophotrochozoa</taxon>
        <taxon>Mollusca</taxon>
        <taxon>Gastropoda</taxon>
        <taxon>Heterobranchia</taxon>
        <taxon>Euthyneura</taxon>
        <taxon>Panpulmonata</taxon>
        <taxon>Sacoglossa</taxon>
        <taxon>Placobranchoidea</taxon>
        <taxon>Plakobranchidae</taxon>
        <taxon>Plakobranchus</taxon>
    </lineage>
</organism>
<evidence type="ECO:0000256" key="7">
    <source>
        <dbReference type="ARBA" id="ARBA00023125"/>
    </source>
</evidence>
<keyword evidence="9" id="KW-0539">Nucleus</keyword>
<proteinExistence type="inferred from homology"/>
<dbReference type="Proteomes" id="UP000735302">
    <property type="component" value="Unassembled WGS sequence"/>
</dbReference>
<feature type="non-terminal residue" evidence="13">
    <location>
        <position position="1"/>
    </location>
</feature>
<evidence type="ECO:0000256" key="9">
    <source>
        <dbReference type="ARBA" id="ARBA00023242"/>
    </source>
</evidence>
<evidence type="ECO:0000259" key="11">
    <source>
        <dbReference type="Pfam" id="PF20644"/>
    </source>
</evidence>
<evidence type="ECO:0000259" key="12">
    <source>
        <dbReference type="Pfam" id="PF20645"/>
    </source>
</evidence>
<gene>
    <name evidence="13" type="ORF">PoB_004430700</name>
</gene>
<evidence type="ECO:0000256" key="3">
    <source>
        <dbReference type="ARBA" id="ARBA00022723"/>
    </source>
</evidence>
<dbReference type="PANTHER" id="PTHR31576">
    <property type="entry name" value="TATA BOX-BINDING PROTEIN-ASSOCIATED FACTOR RNA POLYMERASE I SUBUNIT B"/>
    <property type="match status" value="1"/>
</dbReference>
<dbReference type="InterPro" id="IPR048540">
    <property type="entry name" value="Rrn7_cyclin_N"/>
</dbReference>
<feature type="domain" description="Rrn7/TAF1B N-terminal cyclin" evidence="11">
    <location>
        <begin position="2"/>
        <end position="170"/>
    </location>
</feature>
<dbReference type="InterPro" id="IPR048538">
    <property type="entry name" value="Rrn7_cyclin_C"/>
</dbReference>
<comment type="subcellular location">
    <subcellularLocation>
        <location evidence="1">Nucleus</location>
        <location evidence="1">Nucleolus</location>
    </subcellularLocation>
</comment>
<feature type="compositionally biased region" description="Acidic residues" evidence="10">
    <location>
        <begin position="74"/>
        <end position="86"/>
    </location>
</feature>
<dbReference type="Pfam" id="PF20644">
    <property type="entry name" value="Rrn7_cyclin_N"/>
    <property type="match status" value="1"/>
</dbReference>
<reference evidence="13 14" key="1">
    <citation type="journal article" date="2021" name="Elife">
        <title>Chloroplast acquisition without the gene transfer in kleptoplastic sea slugs, Plakobranchus ocellatus.</title>
        <authorList>
            <person name="Maeda T."/>
            <person name="Takahashi S."/>
            <person name="Yoshida T."/>
            <person name="Shimamura S."/>
            <person name="Takaki Y."/>
            <person name="Nagai Y."/>
            <person name="Toyoda A."/>
            <person name="Suzuki Y."/>
            <person name="Arimoto A."/>
            <person name="Ishii H."/>
            <person name="Satoh N."/>
            <person name="Nishiyama T."/>
            <person name="Hasebe M."/>
            <person name="Maruyama T."/>
            <person name="Minagawa J."/>
            <person name="Obokata J."/>
            <person name="Shigenobu S."/>
        </authorList>
    </citation>
    <scope>NUCLEOTIDE SEQUENCE [LARGE SCALE GENOMIC DNA]</scope>
</reference>
<evidence type="ECO:0000256" key="8">
    <source>
        <dbReference type="ARBA" id="ARBA00023163"/>
    </source>
</evidence>
<evidence type="ECO:0000256" key="6">
    <source>
        <dbReference type="ARBA" id="ARBA00023015"/>
    </source>
</evidence>
<dbReference type="PANTHER" id="PTHR31576:SF2">
    <property type="entry name" value="TATA BOX-BINDING PROTEIN-ASSOCIATED FACTOR RNA POLYMERASE I SUBUNIT B"/>
    <property type="match status" value="1"/>
</dbReference>
<dbReference type="Pfam" id="PF20645">
    <property type="entry name" value="Rrn7_cyclin_C"/>
    <property type="match status" value="1"/>
</dbReference>
<keyword evidence="4" id="KW-0863">Zinc-finger</keyword>
<feature type="domain" description="Rrn7/TAF1B C-terminal cyclin" evidence="12">
    <location>
        <begin position="194"/>
        <end position="343"/>
    </location>
</feature>
<dbReference type="GO" id="GO:0005668">
    <property type="term" value="C:RNA polymerase transcription factor SL1 complex"/>
    <property type="evidence" value="ECO:0007669"/>
    <property type="project" value="TreeGrafter"/>
</dbReference>
<comment type="similarity">
    <text evidence="2">Belongs to the RRN7/TAF1B family.</text>
</comment>
<keyword evidence="6" id="KW-0805">Transcription regulation</keyword>
<evidence type="ECO:0000256" key="5">
    <source>
        <dbReference type="ARBA" id="ARBA00022833"/>
    </source>
</evidence>
<keyword evidence="5" id="KW-0862">Zinc</keyword>
<name>A0AAV4BF11_9GAST</name>
<evidence type="ECO:0000256" key="2">
    <source>
        <dbReference type="ARBA" id="ARBA00006899"/>
    </source>
</evidence>
<dbReference type="InterPro" id="IPR033599">
    <property type="entry name" value="TAF1B/Rrn7"/>
</dbReference>
<protein>
    <submittedName>
        <fullName evidence="13">TATA-box-binding protein-associated factor RNA polymerase i subunit b-like</fullName>
    </submittedName>
</protein>
<keyword evidence="3" id="KW-0479">Metal-binding</keyword>
<keyword evidence="8" id="KW-0804">Transcription</keyword>
<dbReference type="AlphaFoldDB" id="A0AAV4BF11"/>